<dbReference type="Proteomes" id="UP000887563">
    <property type="component" value="Unplaced"/>
</dbReference>
<sequence>MRKRCCNSSGVNGMASTSALVSRALLLLTVALLLLECVVWCDMVGFAKHMKDGNNKIIKLGTGKGTDCVVEAGPNAGDMIIKYTKGSTHATKGCSIDLLTSNVGIQLEFSVTGKLEECLVDAVADGNTVKNESVGDANLFPFTFSLPEEGFKKLVDSGIQTGPTSACSDKCNDSKGRNGQCLLSTEFAAAFGRRGDQMFYIVHIVGEPRIWYCPSESKTVKQSPSSSFTINFAKGITGWQVPDHKCANQRGLDYTFVDRVCIKDETVRKAEEWEITDEAHKDTEFKYLFTLNILPLKIVPGHKSFPQAIDYSNMLDGNKGPKCELSLRLSGSRFKQFVGSAPAGTPPTDGKTGPGGSTVPVDETTTSGPSGGAEASGSNMGLILALSSPLLAVVGGLVWFFVLRGKGEEEEGMEMGMTGAGGTKTKTKVGGTTVGATQAKTGGMTTVGGTQAKTGGATTAGGATSKAAGTTKGGATSKAGGATSKK</sequence>
<feature type="transmembrane region" description="Helical" evidence="2">
    <location>
        <begin position="380"/>
        <end position="403"/>
    </location>
</feature>
<evidence type="ECO:0000256" key="2">
    <source>
        <dbReference type="SAM" id="Phobius"/>
    </source>
</evidence>
<proteinExistence type="predicted"/>
<keyword evidence="3" id="KW-1185">Reference proteome</keyword>
<evidence type="ECO:0000313" key="4">
    <source>
        <dbReference type="WBParaSite" id="Minc3s00136g05729"/>
    </source>
</evidence>
<evidence type="ECO:0000313" key="3">
    <source>
        <dbReference type="Proteomes" id="UP000887563"/>
    </source>
</evidence>
<feature type="region of interest" description="Disordered" evidence="1">
    <location>
        <begin position="435"/>
        <end position="486"/>
    </location>
</feature>
<organism evidence="3 4">
    <name type="scientific">Meloidogyne incognita</name>
    <name type="common">Southern root-knot nematode worm</name>
    <name type="synonym">Oxyuris incognita</name>
    <dbReference type="NCBI Taxonomy" id="6306"/>
    <lineage>
        <taxon>Eukaryota</taxon>
        <taxon>Metazoa</taxon>
        <taxon>Ecdysozoa</taxon>
        <taxon>Nematoda</taxon>
        <taxon>Chromadorea</taxon>
        <taxon>Rhabditida</taxon>
        <taxon>Tylenchina</taxon>
        <taxon>Tylenchomorpha</taxon>
        <taxon>Tylenchoidea</taxon>
        <taxon>Meloidogynidae</taxon>
        <taxon>Meloidogyninae</taxon>
        <taxon>Meloidogyne</taxon>
        <taxon>Meloidogyne incognita group</taxon>
    </lineage>
</organism>
<name>A0A914KVT4_MELIC</name>
<keyword evidence="2" id="KW-1133">Transmembrane helix</keyword>
<evidence type="ECO:0000256" key="1">
    <source>
        <dbReference type="SAM" id="MobiDB-lite"/>
    </source>
</evidence>
<protein>
    <submittedName>
        <fullName evidence="4">Uncharacterized protein</fullName>
    </submittedName>
</protein>
<dbReference type="AlphaFoldDB" id="A0A914KVT4"/>
<keyword evidence="2" id="KW-0812">Transmembrane</keyword>
<accession>A0A914KVT4</accession>
<feature type="region of interest" description="Disordered" evidence="1">
    <location>
        <begin position="338"/>
        <end position="376"/>
    </location>
</feature>
<keyword evidence="2" id="KW-0472">Membrane</keyword>
<feature type="compositionally biased region" description="Low complexity" evidence="1">
    <location>
        <begin position="363"/>
        <end position="376"/>
    </location>
</feature>
<dbReference type="WBParaSite" id="Minc3s00136g05729">
    <property type="protein sequence ID" value="Minc3s00136g05729"/>
    <property type="gene ID" value="Minc3s00136g05729"/>
</dbReference>
<reference evidence="4" key="1">
    <citation type="submission" date="2022-11" db="UniProtKB">
        <authorList>
            <consortium name="WormBaseParasite"/>
        </authorList>
    </citation>
    <scope>IDENTIFICATION</scope>
</reference>
<feature type="compositionally biased region" description="Low complexity" evidence="1">
    <location>
        <begin position="342"/>
        <end position="351"/>
    </location>
</feature>